<feature type="region of interest" description="Disordered" evidence="1">
    <location>
        <begin position="429"/>
        <end position="451"/>
    </location>
</feature>
<dbReference type="EMBL" id="BNCJ01000026">
    <property type="protein sequence ID" value="GHF70718.1"/>
    <property type="molecule type" value="Genomic_DNA"/>
</dbReference>
<dbReference type="AlphaFoldDB" id="A0A8J3H312"/>
<evidence type="ECO:0000256" key="1">
    <source>
        <dbReference type="SAM" id="MobiDB-lite"/>
    </source>
</evidence>
<reference evidence="2" key="1">
    <citation type="journal article" date="2014" name="Int. J. Syst. Evol. Microbiol.">
        <title>Complete genome sequence of Corynebacterium casei LMG S-19264T (=DSM 44701T), isolated from a smear-ripened cheese.</title>
        <authorList>
            <consortium name="US DOE Joint Genome Institute (JGI-PGF)"/>
            <person name="Walter F."/>
            <person name="Albersmeier A."/>
            <person name="Kalinowski J."/>
            <person name="Ruckert C."/>
        </authorList>
    </citation>
    <scope>NUCLEOTIDE SEQUENCE</scope>
    <source>
        <strain evidence="2">KCTC 42650</strain>
    </source>
</reference>
<dbReference type="Gene3D" id="3.30.420.240">
    <property type="match status" value="1"/>
</dbReference>
<comment type="caution">
    <text evidence="2">The sequence shown here is derived from an EMBL/GenBank/DDBJ whole genome shotgun (WGS) entry which is preliminary data.</text>
</comment>
<dbReference type="Proteomes" id="UP000626220">
    <property type="component" value="Unassembled WGS sequence"/>
</dbReference>
<keyword evidence="3" id="KW-1185">Reference proteome</keyword>
<sequence>MSSIDLTIPNDWTPRPHQQALYRQFGHGKPCTRACVVWHRRAGKDSVALNLTARDMFKRVGSYWHLFPEQAQARRAIWNGVDGQGRRIIDQVFPPPLRRRISAQEMLIETVNGSVWQMGGSDNYDSLVGSNPVGVVFSEWALAKPEAWDYIRPILVENDGWALFIFTPRGRNHAYGTWMQALESDAWFCERLTVDDTGLIQPEQIEGERQTGMSEGKIRQEYHCSFEAENDDQLIPYALVEAAMRRERPPQPFGEKVIGVDVARFGDDKSVIWFRQGRDGAPVPHERHSDLDTMELAARVARWIQRWQPDAVFVDDGGVGGGVVDRLHQLNFRQVRGVNFGARSDAPRTGERAANKRTEMWLSARAWLAGGHLPKLDRLAAELCAPMYRFDSSNALILERKEDMKKRGIPSPDTADAFALTFAYPVQAWEDDEDDDGDDGFRYGRNRTTGY</sequence>
<evidence type="ECO:0000313" key="2">
    <source>
        <dbReference type="EMBL" id="GHF70718.1"/>
    </source>
</evidence>
<evidence type="ECO:0008006" key="4">
    <source>
        <dbReference type="Google" id="ProtNLM"/>
    </source>
</evidence>
<dbReference type="InterPro" id="IPR027417">
    <property type="entry name" value="P-loop_NTPase"/>
</dbReference>
<protein>
    <recommendedName>
        <fullName evidence="4">Terminase</fullName>
    </recommendedName>
</protein>
<dbReference type="Gene3D" id="3.40.50.300">
    <property type="entry name" value="P-loop containing nucleotide triphosphate hydrolases"/>
    <property type="match status" value="1"/>
</dbReference>
<dbReference type="RefSeq" id="WP_189682589.1">
    <property type="nucleotide sequence ID" value="NZ_BNCJ01000026.1"/>
</dbReference>
<proteinExistence type="predicted"/>
<evidence type="ECO:0000313" key="3">
    <source>
        <dbReference type="Proteomes" id="UP000626220"/>
    </source>
</evidence>
<name>A0A8J3H312_9RHOB</name>
<accession>A0A8J3H312</accession>
<reference evidence="2" key="2">
    <citation type="submission" date="2020-09" db="EMBL/GenBank/DDBJ databases">
        <authorList>
            <person name="Sun Q."/>
            <person name="Kim S."/>
        </authorList>
    </citation>
    <scope>NUCLEOTIDE SEQUENCE</scope>
    <source>
        <strain evidence="2">KCTC 42650</strain>
    </source>
</reference>
<feature type="compositionally biased region" description="Acidic residues" evidence="1">
    <location>
        <begin position="429"/>
        <end position="438"/>
    </location>
</feature>
<gene>
    <name evidence="2" type="ORF">GCM10017056_47130</name>
</gene>
<organism evidence="2 3">
    <name type="scientific">Seohaeicola zhoushanensis</name>
    <dbReference type="NCBI Taxonomy" id="1569283"/>
    <lineage>
        <taxon>Bacteria</taxon>
        <taxon>Pseudomonadati</taxon>
        <taxon>Pseudomonadota</taxon>
        <taxon>Alphaproteobacteria</taxon>
        <taxon>Rhodobacterales</taxon>
        <taxon>Roseobacteraceae</taxon>
        <taxon>Seohaeicola</taxon>
    </lineage>
</organism>